<dbReference type="EMBL" id="JBAHYK010000008">
    <property type="protein sequence ID" value="KAL0581558.1"/>
    <property type="molecule type" value="Genomic_DNA"/>
</dbReference>
<evidence type="ECO:0000313" key="4">
    <source>
        <dbReference type="Proteomes" id="UP001465976"/>
    </source>
</evidence>
<feature type="compositionally biased region" description="Basic and acidic residues" evidence="1">
    <location>
        <begin position="203"/>
        <end position="220"/>
    </location>
</feature>
<evidence type="ECO:0000256" key="2">
    <source>
        <dbReference type="SAM" id="Phobius"/>
    </source>
</evidence>
<protein>
    <submittedName>
        <fullName evidence="3">Uncharacterized protein</fullName>
    </submittedName>
</protein>
<feature type="transmembrane region" description="Helical" evidence="2">
    <location>
        <begin position="153"/>
        <end position="179"/>
    </location>
</feature>
<proteinExistence type="predicted"/>
<sequence>MPGVISRSSRSFTTTFFSASPREEHHDTEPHSEHHQVAPSGDSPFRPNNIRLDNAHGHEIVAQQFTDFPPPIPDSGLRTALSVLSYSRTTLSPFISRSSSSSSVIFSSPLAPATLTVSNALSQPSFSASPTAHPSISSSPVSPQPKSSNPTKIPVVAIASVAAGVGLFIVAGFIFLRVCTRSRRRDRPKPSLPILDDPFPEEDICKDNESPLFGGKERFSSHNGGSGGLSAWSQYPRVRSTELPTVQLFPPSPASAVPDPHPPLLPPSAAAPPRGLPAPRPPPSQSVPTLGPSLLTTSSSRQATVANSTESLHRLSAKSLSLYPATPSINEPEGDTSFSACWVSRTNDTKADDGPEIAYDGADIASPRFMAQDLPEDCPTSPLPSGGRSRIKSSYFSYTPGSYPRMSSVQSGLVATSKTHDGFDLKKLPPIHKSESTRDKSKALATALGMTSHSMTYSTSLSPQPSTLYPDDSLSVVEARRLSKRLHRKPTPNRKQLRKSALPMDTGTPVLMRVPTLDSSTALGSLMLMDFGAKSSGTLSATEPGAHFTSSKGSKALPSGPPRVPSPPALPSLAQMGLEHANPEVYAEYRSATYSICGLYEGDRKSRLV</sequence>
<feature type="compositionally biased region" description="Low complexity" evidence="1">
    <location>
        <begin position="286"/>
        <end position="300"/>
    </location>
</feature>
<feature type="compositionally biased region" description="Low complexity" evidence="1">
    <location>
        <begin position="134"/>
        <end position="150"/>
    </location>
</feature>
<evidence type="ECO:0000256" key="1">
    <source>
        <dbReference type="SAM" id="MobiDB-lite"/>
    </source>
</evidence>
<feature type="compositionally biased region" description="Pro residues" evidence="1">
    <location>
        <begin position="259"/>
        <end position="285"/>
    </location>
</feature>
<keyword evidence="4" id="KW-1185">Reference proteome</keyword>
<feature type="region of interest" description="Disordered" evidence="1">
    <location>
        <begin position="124"/>
        <end position="150"/>
    </location>
</feature>
<feature type="compositionally biased region" description="Basic and acidic residues" evidence="1">
    <location>
        <begin position="21"/>
        <end position="36"/>
    </location>
</feature>
<reference evidence="3 4" key="1">
    <citation type="submission" date="2024-02" db="EMBL/GenBank/DDBJ databases">
        <title>A draft genome for the cacao thread blight pathogen Marasmius crinis-equi.</title>
        <authorList>
            <person name="Cohen S.P."/>
            <person name="Baruah I.K."/>
            <person name="Amoako-Attah I."/>
            <person name="Bukari Y."/>
            <person name="Meinhardt L.W."/>
            <person name="Bailey B.A."/>
        </authorList>
    </citation>
    <scope>NUCLEOTIDE SEQUENCE [LARGE SCALE GENOMIC DNA]</scope>
    <source>
        <strain evidence="3 4">GH-76</strain>
    </source>
</reference>
<gene>
    <name evidence="3" type="ORF">V5O48_000487</name>
</gene>
<feature type="compositionally biased region" description="Low complexity" evidence="1">
    <location>
        <begin position="1"/>
        <end position="20"/>
    </location>
</feature>
<name>A0ABR3G188_9AGAR</name>
<keyword evidence="2" id="KW-1133">Transmembrane helix</keyword>
<evidence type="ECO:0000313" key="3">
    <source>
        <dbReference type="EMBL" id="KAL0581558.1"/>
    </source>
</evidence>
<keyword evidence="2" id="KW-0812">Transmembrane</keyword>
<keyword evidence="2" id="KW-0472">Membrane</keyword>
<feature type="region of interest" description="Disordered" evidence="1">
    <location>
        <begin position="542"/>
        <end position="568"/>
    </location>
</feature>
<feature type="region of interest" description="Disordered" evidence="1">
    <location>
        <begin position="246"/>
        <end position="301"/>
    </location>
</feature>
<accession>A0ABR3G188</accession>
<feature type="region of interest" description="Disordered" evidence="1">
    <location>
        <begin position="185"/>
        <end position="232"/>
    </location>
</feature>
<comment type="caution">
    <text evidence="3">The sequence shown here is derived from an EMBL/GenBank/DDBJ whole genome shotgun (WGS) entry which is preliminary data.</text>
</comment>
<organism evidence="3 4">
    <name type="scientific">Marasmius crinis-equi</name>
    <dbReference type="NCBI Taxonomy" id="585013"/>
    <lineage>
        <taxon>Eukaryota</taxon>
        <taxon>Fungi</taxon>
        <taxon>Dikarya</taxon>
        <taxon>Basidiomycota</taxon>
        <taxon>Agaricomycotina</taxon>
        <taxon>Agaricomycetes</taxon>
        <taxon>Agaricomycetidae</taxon>
        <taxon>Agaricales</taxon>
        <taxon>Marasmiineae</taxon>
        <taxon>Marasmiaceae</taxon>
        <taxon>Marasmius</taxon>
    </lineage>
</organism>
<feature type="region of interest" description="Disordered" evidence="1">
    <location>
        <begin position="1"/>
        <end position="48"/>
    </location>
</feature>
<dbReference type="Proteomes" id="UP001465976">
    <property type="component" value="Unassembled WGS sequence"/>
</dbReference>
<feature type="compositionally biased region" description="Pro residues" evidence="1">
    <location>
        <begin position="559"/>
        <end position="568"/>
    </location>
</feature>